<protein>
    <submittedName>
        <fullName evidence="11">Putative cytochrome P450</fullName>
    </submittedName>
</protein>
<dbReference type="InterPro" id="IPR017972">
    <property type="entry name" value="Cyt_P450_CS"/>
</dbReference>
<dbReference type="GO" id="GO:0020037">
    <property type="term" value="F:heme binding"/>
    <property type="evidence" value="ECO:0007669"/>
    <property type="project" value="InterPro"/>
</dbReference>
<evidence type="ECO:0000256" key="2">
    <source>
        <dbReference type="ARBA" id="ARBA00010617"/>
    </source>
</evidence>
<dbReference type="Gene3D" id="1.10.630.10">
    <property type="entry name" value="Cytochrome P450"/>
    <property type="match status" value="1"/>
</dbReference>
<dbReference type="InterPro" id="IPR002403">
    <property type="entry name" value="Cyt_P450_E_grp-IV"/>
</dbReference>
<reference evidence="11" key="1">
    <citation type="submission" date="2013-11" db="EMBL/GenBank/DDBJ databases">
        <title>Study of Puccinia horiana genome and resistance mechanism for Chrysanthemum White Rust.</title>
        <authorList>
            <person name="Kim J.-G."/>
            <person name="Lee D.-J."/>
            <person name="Kim C."/>
            <person name="Baek J.H."/>
        </authorList>
    </citation>
    <scope>NUCLEOTIDE SEQUENCE</scope>
    <source>
        <strain evidence="11">BY2013C01</strain>
    </source>
</reference>
<sequence>MSQLALVLSFLGPLLLSKFLLESLSIHPTLLDRLVVFCLSWPIAREIRLRLQQRELGARASSRGAVLAPLVVSRLPFGLSVLLTRLRMIYSGSPGDVMDLFTNRVAQPTNSDKPTKVIRTRVMGVETIWTIDHDDAKYFLSTGFVNFGKSPFFKAGFRRLLGDGVFASDQRGLWAWHRSLTRPHFVRDRIADVVAMEEHSRRVASWLSAQTDLGKSVDVQDLFARYTLTVGTQHLFGRCVDSLNDLIHDRAQSGPNAADFAQNFVAAQHWAIINSLLPPLLISLGFGMRDKATEDVRQVVDTLVQDASLGLNSGTKCNELETDKVEGGISAENLLDHLLTSGCSKELVRHECLNILLAARDTTASLLSSCVYELARESARKPEMWRMLKEEVERLGSGIDGLLTLDQVREMRYLRAVLNETLRIHPPVWANTRHAFEDDVLPSGVFVPAGTDCRFFIREFHRNPEVWGKDADEFDPDRWIDSRKALQVKDPFSFQPFSAGPRICLGQQFGPVGAEAPAVVLTFRGGLQVRFRR</sequence>
<feature type="chain" id="PRO_5004911638" evidence="10">
    <location>
        <begin position="18"/>
        <end position="533"/>
    </location>
</feature>
<keyword evidence="3 8" id="KW-0349">Heme</keyword>
<dbReference type="GO" id="GO:0004497">
    <property type="term" value="F:monooxygenase activity"/>
    <property type="evidence" value="ECO:0007669"/>
    <property type="project" value="UniProtKB-KW"/>
</dbReference>
<dbReference type="PRINTS" id="PR00465">
    <property type="entry name" value="EP450IV"/>
</dbReference>
<feature type="binding site" description="axial binding residue" evidence="8">
    <location>
        <position position="504"/>
    </location>
    <ligand>
        <name>heme</name>
        <dbReference type="ChEBI" id="CHEBI:30413"/>
    </ligand>
    <ligandPart>
        <name>Fe</name>
        <dbReference type="ChEBI" id="CHEBI:18248"/>
    </ligandPart>
</feature>
<evidence type="ECO:0000256" key="5">
    <source>
        <dbReference type="ARBA" id="ARBA00023002"/>
    </source>
</evidence>
<accession>W8FWR9</accession>
<keyword evidence="7 9" id="KW-0503">Monooxygenase</keyword>
<evidence type="ECO:0000256" key="1">
    <source>
        <dbReference type="ARBA" id="ARBA00001971"/>
    </source>
</evidence>
<dbReference type="PROSITE" id="PS00086">
    <property type="entry name" value="CYTOCHROME_P450"/>
    <property type="match status" value="1"/>
</dbReference>
<keyword evidence="4 8" id="KW-0479">Metal-binding</keyword>
<evidence type="ECO:0000256" key="10">
    <source>
        <dbReference type="SAM" id="SignalP"/>
    </source>
</evidence>
<evidence type="ECO:0000313" key="11">
    <source>
        <dbReference type="EMBL" id="AHK06535.1"/>
    </source>
</evidence>
<comment type="cofactor">
    <cofactor evidence="1 8">
        <name>heme</name>
        <dbReference type="ChEBI" id="CHEBI:30413"/>
    </cofactor>
</comment>
<dbReference type="SUPFAM" id="SSF48264">
    <property type="entry name" value="Cytochrome P450"/>
    <property type="match status" value="1"/>
</dbReference>
<proteinExistence type="inferred from homology"/>
<evidence type="ECO:0000256" key="8">
    <source>
        <dbReference type="PIRSR" id="PIRSR602403-1"/>
    </source>
</evidence>
<name>W8FWR9_9BASI</name>
<dbReference type="PRINTS" id="PR00385">
    <property type="entry name" value="P450"/>
</dbReference>
<dbReference type="AlphaFoldDB" id="W8FWR9"/>
<dbReference type="InterPro" id="IPR036396">
    <property type="entry name" value="Cyt_P450_sf"/>
</dbReference>
<keyword evidence="10" id="KW-0732">Signal</keyword>
<dbReference type="InterPro" id="IPR001128">
    <property type="entry name" value="Cyt_P450"/>
</dbReference>
<feature type="signal peptide" evidence="10">
    <location>
        <begin position="1"/>
        <end position="17"/>
    </location>
</feature>
<comment type="similarity">
    <text evidence="2 9">Belongs to the cytochrome P450 family.</text>
</comment>
<dbReference type="PANTHER" id="PTHR24287:SF1">
    <property type="entry name" value="P450, PUTATIVE (EUROFUNG)-RELATED"/>
    <property type="match status" value="1"/>
</dbReference>
<dbReference type="InterPro" id="IPR047146">
    <property type="entry name" value="Cyt_P450_E_CYP52_fungi"/>
</dbReference>
<dbReference type="Pfam" id="PF00067">
    <property type="entry name" value="p450"/>
    <property type="match status" value="1"/>
</dbReference>
<dbReference type="GO" id="GO:0016705">
    <property type="term" value="F:oxidoreductase activity, acting on paired donors, with incorporation or reduction of molecular oxygen"/>
    <property type="evidence" value="ECO:0007669"/>
    <property type="project" value="InterPro"/>
</dbReference>
<keyword evidence="6 8" id="KW-0408">Iron</keyword>
<evidence type="ECO:0000256" key="4">
    <source>
        <dbReference type="ARBA" id="ARBA00022723"/>
    </source>
</evidence>
<evidence type="ECO:0000256" key="3">
    <source>
        <dbReference type="ARBA" id="ARBA00022617"/>
    </source>
</evidence>
<dbReference type="GO" id="GO:0005506">
    <property type="term" value="F:iron ion binding"/>
    <property type="evidence" value="ECO:0007669"/>
    <property type="project" value="InterPro"/>
</dbReference>
<evidence type="ECO:0000256" key="9">
    <source>
        <dbReference type="RuleBase" id="RU000461"/>
    </source>
</evidence>
<organism evidence="11">
    <name type="scientific">Puccinia horiana</name>
    <dbReference type="NCBI Taxonomy" id="331382"/>
    <lineage>
        <taxon>Eukaryota</taxon>
        <taxon>Fungi</taxon>
        <taxon>Dikarya</taxon>
        <taxon>Basidiomycota</taxon>
        <taxon>Pucciniomycotina</taxon>
        <taxon>Pucciniomycetes</taxon>
        <taxon>Pucciniales</taxon>
        <taxon>Pucciniaceae</taxon>
        <taxon>Puccinia</taxon>
    </lineage>
</organism>
<evidence type="ECO:0000256" key="6">
    <source>
        <dbReference type="ARBA" id="ARBA00023004"/>
    </source>
</evidence>
<keyword evidence="5 9" id="KW-0560">Oxidoreductase</keyword>
<dbReference type="EMBL" id="KF882600">
    <property type="protein sequence ID" value="AHK06535.1"/>
    <property type="molecule type" value="Genomic_DNA"/>
</dbReference>
<evidence type="ECO:0000256" key="7">
    <source>
        <dbReference type="ARBA" id="ARBA00023033"/>
    </source>
</evidence>
<dbReference type="PANTHER" id="PTHR24287">
    <property type="entry name" value="P450, PUTATIVE (EUROFUNG)-RELATED"/>
    <property type="match status" value="1"/>
</dbReference>